<evidence type="ECO:0000313" key="2">
    <source>
        <dbReference type="Proteomes" id="UP000474296"/>
    </source>
</evidence>
<name>A0A6M0CQ17_9FLAO</name>
<dbReference type="EMBL" id="JAABOQ010000008">
    <property type="protein sequence ID" value="NER19013.1"/>
    <property type="molecule type" value="Genomic_DNA"/>
</dbReference>
<dbReference type="Pfam" id="PF10504">
    <property type="entry name" value="DUF2452"/>
    <property type="match status" value="1"/>
</dbReference>
<dbReference type="AlphaFoldDB" id="A0A6M0CQ17"/>
<proteinExistence type="predicted"/>
<comment type="caution">
    <text evidence="1">The sequence shown here is derived from an EMBL/GenBank/DDBJ whole genome shotgun (WGS) entry which is preliminary data.</text>
</comment>
<evidence type="ECO:0000313" key="1">
    <source>
        <dbReference type="EMBL" id="NER19013.1"/>
    </source>
</evidence>
<sequence length="137" mass="16174">MKKKPDNIVFNEDTEQYEAHMLPYATNVGSPVIKIDDIALWKNRNINSANHLFETRYEELKAAYEKLMTEFEYNNIIYNAKFNFEPIIGEIYHLYEKMDKNTFLSLIAPDECNFKHLGSFQLKADKVWQRTDNDIVG</sequence>
<dbReference type="InterPro" id="IPR019534">
    <property type="entry name" value="DUF2452"/>
</dbReference>
<protein>
    <submittedName>
        <fullName evidence="1">DUF2452 domain-containing protein</fullName>
    </submittedName>
</protein>
<keyword evidence="2" id="KW-1185">Reference proteome</keyword>
<dbReference type="Proteomes" id="UP000474296">
    <property type="component" value="Unassembled WGS sequence"/>
</dbReference>
<gene>
    <name evidence="1" type="ORF">GWK10_17495</name>
</gene>
<organism evidence="1 2">
    <name type="scientific">Spongiivirga citrea</name>
    <dbReference type="NCBI Taxonomy" id="1481457"/>
    <lineage>
        <taxon>Bacteria</taxon>
        <taxon>Pseudomonadati</taxon>
        <taxon>Bacteroidota</taxon>
        <taxon>Flavobacteriia</taxon>
        <taxon>Flavobacteriales</taxon>
        <taxon>Flavobacteriaceae</taxon>
        <taxon>Spongiivirga</taxon>
    </lineage>
</organism>
<reference evidence="1 2" key="1">
    <citation type="submission" date="2020-01" db="EMBL/GenBank/DDBJ databases">
        <title>Spongiivirga citrea KCTC 32990T.</title>
        <authorList>
            <person name="Wang G."/>
        </authorList>
    </citation>
    <scope>NUCLEOTIDE SEQUENCE [LARGE SCALE GENOMIC DNA]</scope>
    <source>
        <strain evidence="1 2">KCTC 32990</strain>
    </source>
</reference>
<accession>A0A6M0CQ17</accession>